<dbReference type="InterPro" id="IPR002048">
    <property type="entry name" value="EF_hand_dom"/>
</dbReference>
<dbReference type="InterPro" id="IPR011992">
    <property type="entry name" value="EF-hand-dom_pair"/>
</dbReference>
<dbReference type="Proteomes" id="UP000663854">
    <property type="component" value="Unassembled WGS sequence"/>
</dbReference>
<gene>
    <name evidence="9" type="ORF">JXQ802_LOCUS39415</name>
    <name evidence="8" type="ORF">PYM288_LOCUS25200</name>
</gene>
<evidence type="ECO:0000256" key="5">
    <source>
        <dbReference type="ARBA" id="ARBA00022837"/>
    </source>
</evidence>
<evidence type="ECO:0000313" key="10">
    <source>
        <dbReference type="Proteomes" id="UP000663854"/>
    </source>
</evidence>
<protein>
    <recommendedName>
        <fullName evidence="7">EF-hand domain-containing protein</fullName>
    </recommendedName>
</protein>
<sequence length="281" mass="32535">MDTKKLRKERKPTDLNDKELNMIQNSSHLSAKEIQLWHSAFISKHPTGKLDKDTFIATFKQLFPESSKNLTSNLFDIIDINHDGTIDFNEFLFLAAVGTNTGNVDERLDIIFNLWDISHDGLLDVNELAQLISAMYDRTGEKDRQGDKNPIHRAKEIIKKLDVSGDKKLNKQEFINGLKHDEAEFVITSCNISRNKSIHIGKQLVPFLNTCMPHLQTLRLRRPDDFPWTTNEHVKIFEQDLSQLVEQLKQFVFLDIYGEIFQEKVEPYHLMIQSGFPKLSI</sequence>
<dbReference type="GO" id="GO:0005509">
    <property type="term" value="F:calcium ion binding"/>
    <property type="evidence" value="ECO:0007669"/>
    <property type="project" value="InterPro"/>
</dbReference>
<reference evidence="8" key="1">
    <citation type="submission" date="2021-02" db="EMBL/GenBank/DDBJ databases">
        <authorList>
            <person name="Nowell W R."/>
        </authorList>
    </citation>
    <scope>NUCLEOTIDE SEQUENCE</scope>
</reference>
<dbReference type="PANTHER" id="PTHR23055">
    <property type="entry name" value="CALCIUM BINDING PROTEINS"/>
    <property type="match status" value="1"/>
</dbReference>
<dbReference type="EMBL" id="CAJNOL010002275">
    <property type="protein sequence ID" value="CAF1482991.1"/>
    <property type="molecule type" value="Genomic_DNA"/>
</dbReference>
<proteinExistence type="inferred from homology"/>
<evidence type="ECO:0000256" key="1">
    <source>
        <dbReference type="ARBA" id="ARBA00006049"/>
    </source>
</evidence>
<evidence type="ECO:0000259" key="7">
    <source>
        <dbReference type="PROSITE" id="PS50222"/>
    </source>
</evidence>
<keyword evidence="2" id="KW-0519">Myristate</keyword>
<dbReference type="Pfam" id="PF13499">
    <property type="entry name" value="EF-hand_7"/>
    <property type="match status" value="1"/>
</dbReference>
<dbReference type="InterPro" id="IPR028846">
    <property type="entry name" value="Recoverin"/>
</dbReference>
<dbReference type="InterPro" id="IPR018247">
    <property type="entry name" value="EF_Hand_1_Ca_BS"/>
</dbReference>
<dbReference type="PROSITE" id="PS00018">
    <property type="entry name" value="EF_HAND_1"/>
    <property type="match status" value="3"/>
</dbReference>
<evidence type="ECO:0000313" key="8">
    <source>
        <dbReference type="EMBL" id="CAF1207505.1"/>
    </source>
</evidence>
<dbReference type="SMART" id="SM00054">
    <property type="entry name" value="EFh"/>
    <property type="match status" value="3"/>
</dbReference>
<name>A0A814X7C0_9BILA</name>
<dbReference type="PROSITE" id="PS50222">
    <property type="entry name" value="EF_HAND_2"/>
    <property type="match status" value="3"/>
</dbReference>
<dbReference type="AlphaFoldDB" id="A0A814X7C0"/>
<evidence type="ECO:0000313" key="11">
    <source>
        <dbReference type="Proteomes" id="UP000663870"/>
    </source>
</evidence>
<dbReference type="SUPFAM" id="SSF47473">
    <property type="entry name" value="EF-hand"/>
    <property type="match status" value="1"/>
</dbReference>
<keyword evidence="4" id="KW-0677">Repeat</keyword>
<feature type="domain" description="EF-hand" evidence="7">
    <location>
        <begin position="149"/>
        <end position="184"/>
    </location>
</feature>
<keyword evidence="6" id="KW-0449">Lipoprotein</keyword>
<comment type="similarity">
    <text evidence="1">Belongs to the recoverin family.</text>
</comment>
<accession>A0A814X7C0</accession>
<evidence type="ECO:0000256" key="6">
    <source>
        <dbReference type="ARBA" id="ARBA00023288"/>
    </source>
</evidence>
<comment type="caution">
    <text evidence="8">The sequence shown here is derived from an EMBL/GenBank/DDBJ whole genome shotgun (WGS) entry which is preliminary data.</text>
</comment>
<evidence type="ECO:0000256" key="3">
    <source>
        <dbReference type="ARBA" id="ARBA00022723"/>
    </source>
</evidence>
<dbReference type="EMBL" id="CAJNOH010001351">
    <property type="protein sequence ID" value="CAF1207505.1"/>
    <property type="molecule type" value="Genomic_DNA"/>
</dbReference>
<feature type="domain" description="EF-hand" evidence="7">
    <location>
        <begin position="66"/>
        <end position="101"/>
    </location>
</feature>
<dbReference type="Proteomes" id="UP000663870">
    <property type="component" value="Unassembled WGS sequence"/>
</dbReference>
<feature type="domain" description="EF-hand" evidence="7">
    <location>
        <begin position="103"/>
        <end position="138"/>
    </location>
</feature>
<dbReference type="PRINTS" id="PR00450">
    <property type="entry name" value="RECOVERIN"/>
</dbReference>
<dbReference type="PANTHER" id="PTHR23055:SF178">
    <property type="entry name" value="NEUROCALCIN HOMOLOG"/>
    <property type="match status" value="1"/>
</dbReference>
<dbReference type="Gene3D" id="1.10.238.10">
    <property type="entry name" value="EF-hand"/>
    <property type="match status" value="1"/>
</dbReference>
<evidence type="ECO:0000313" key="9">
    <source>
        <dbReference type="EMBL" id="CAF1482991.1"/>
    </source>
</evidence>
<keyword evidence="11" id="KW-1185">Reference proteome</keyword>
<keyword evidence="5" id="KW-0106">Calcium</keyword>
<evidence type="ECO:0000256" key="2">
    <source>
        <dbReference type="ARBA" id="ARBA00022707"/>
    </source>
</evidence>
<dbReference type="Pfam" id="PF13833">
    <property type="entry name" value="EF-hand_8"/>
    <property type="match status" value="1"/>
</dbReference>
<keyword evidence="3" id="KW-0479">Metal-binding</keyword>
<evidence type="ECO:0000256" key="4">
    <source>
        <dbReference type="ARBA" id="ARBA00022737"/>
    </source>
</evidence>
<organism evidence="8 10">
    <name type="scientific">Rotaria sordida</name>
    <dbReference type="NCBI Taxonomy" id="392033"/>
    <lineage>
        <taxon>Eukaryota</taxon>
        <taxon>Metazoa</taxon>
        <taxon>Spiralia</taxon>
        <taxon>Gnathifera</taxon>
        <taxon>Rotifera</taxon>
        <taxon>Eurotatoria</taxon>
        <taxon>Bdelloidea</taxon>
        <taxon>Philodinida</taxon>
        <taxon>Philodinidae</taxon>
        <taxon>Rotaria</taxon>
    </lineage>
</organism>